<protein>
    <submittedName>
        <fullName evidence="1">Uncharacterized protein</fullName>
    </submittedName>
</protein>
<dbReference type="OrthoDB" id="4191005at2"/>
<evidence type="ECO:0000313" key="2">
    <source>
        <dbReference type="Proteomes" id="UP000422572"/>
    </source>
</evidence>
<evidence type="ECO:0000313" key="1">
    <source>
        <dbReference type="EMBL" id="QGV78329.1"/>
    </source>
</evidence>
<proteinExistence type="predicted"/>
<sequence>MTGDEPTARIRRGLAYVCERLDALREHLTELGRADELDRLTRAVVDGTEDPAALLETVDRIVRADGDPRGAYGARARTLHEPWPLGVGTPDEADVAFLCPLDACARVEWAERTMTAAPRCRMSGAQLRWVKR</sequence>
<dbReference type="EMBL" id="CP034279">
    <property type="protein sequence ID" value="QGV78329.1"/>
    <property type="molecule type" value="Genomic_DNA"/>
</dbReference>
<dbReference type="KEGG" id="sfic:EIZ62_08825"/>
<keyword evidence="2" id="KW-1185">Reference proteome</keyword>
<dbReference type="RefSeq" id="WP_156692131.1">
    <property type="nucleotide sequence ID" value="NZ_CP034279.1"/>
</dbReference>
<dbReference type="Proteomes" id="UP000422572">
    <property type="component" value="Chromosome"/>
</dbReference>
<accession>A0A6I6FI80</accession>
<reference evidence="1 2" key="1">
    <citation type="submission" date="2018-12" db="EMBL/GenBank/DDBJ databases">
        <title>Complete genome sequence of Streptomyces ficellus NRRL8067, the producer of ficellomycin, feldamycin and nojirimycin.</title>
        <authorList>
            <person name="Zhang H."/>
            <person name="Yue R."/>
            <person name="Liu Y."/>
            <person name="Li M."/>
            <person name="Mu H."/>
            <person name="Zhang J."/>
        </authorList>
    </citation>
    <scope>NUCLEOTIDE SEQUENCE [LARGE SCALE GENOMIC DNA]</scope>
    <source>
        <strain evidence="1 2">NRRL 8067</strain>
    </source>
</reference>
<name>A0A6I6FI80_9ACTN</name>
<organism evidence="1 2">
    <name type="scientific">Streptomyces ficellus</name>
    <dbReference type="NCBI Taxonomy" id="1977088"/>
    <lineage>
        <taxon>Bacteria</taxon>
        <taxon>Bacillati</taxon>
        <taxon>Actinomycetota</taxon>
        <taxon>Actinomycetes</taxon>
        <taxon>Kitasatosporales</taxon>
        <taxon>Streptomycetaceae</taxon>
        <taxon>Streptomyces</taxon>
    </lineage>
</organism>
<gene>
    <name evidence="1" type="ORF">EIZ62_08825</name>
</gene>
<dbReference type="AlphaFoldDB" id="A0A6I6FI80"/>